<dbReference type="Gene3D" id="2.160.20.10">
    <property type="entry name" value="Single-stranded right-handed beta-helix, Pectin lyase-like"/>
    <property type="match status" value="1"/>
</dbReference>
<dbReference type="InterPro" id="IPR012334">
    <property type="entry name" value="Pectin_lyas_fold"/>
</dbReference>
<evidence type="ECO:0000313" key="2">
    <source>
        <dbReference type="Proteomes" id="UP000673375"/>
    </source>
</evidence>
<keyword evidence="2" id="KW-1185">Reference proteome</keyword>
<reference evidence="1 2" key="1">
    <citation type="submission" date="2020-12" db="EMBL/GenBank/DDBJ databases">
        <title>Vagococcus allomyrinae sp. nov. and Enterococcus lavae sp. nov., isolated from the larvae of Allomyrina dichotoma.</title>
        <authorList>
            <person name="Lee S.D."/>
        </authorList>
    </citation>
    <scope>NUCLEOTIDE SEQUENCE [LARGE SCALE GENOMIC DNA]</scope>
    <source>
        <strain evidence="1 2">BWM-S5</strain>
    </source>
</reference>
<comment type="caution">
    <text evidence="1">The sequence shown here is derived from an EMBL/GenBank/DDBJ whole genome shotgun (WGS) entry which is preliminary data.</text>
</comment>
<dbReference type="InterPro" id="IPR011050">
    <property type="entry name" value="Pectin_lyase_fold/virulence"/>
</dbReference>
<organism evidence="1 2">
    <name type="scientific">Enterococcus larvae</name>
    <dbReference type="NCBI Taxonomy" id="2794352"/>
    <lineage>
        <taxon>Bacteria</taxon>
        <taxon>Bacillati</taxon>
        <taxon>Bacillota</taxon>
        <taxon>Bacilli</taxon>
        <taxon>Lactobacillales</taxon>
        <taxon>Enterococcaceae</taxon>
        <taxon>Enterococcus</taxon>
    </lineage>
</organism>
<accession>A0ABS4CNS4</accession>
<gene>
    <name evidence="1" type="ORF">I6N96_15965</name>
</gene>
<dbReference type="SUPFAM" id="SSF51126">
    <property type="entry name" value="Pectin lyase-like"/>
    <property type="match status" value="1"/>
</dbReference>
<dbReference type="InterPro" id="IPR022208">
    <property type="entry name" value="DUF3737"/>
</dbReference>
<sequence>MEKFNQQLFTGERALFKANQLEISHSVFADGESPLKESANLKLDYDIFRWKYPLWYSDHIIADKITFVDTARSGIWYTNDITITNSLIQAPKTFRRSSKITLVDVELPNAEETLWNCKEIRMENITVKGDYFGMNSEDIDIKNLTLSGNYAFDGARDVYVTDARIISKDAFWNCENVTIEDSTIVGEYFGWNSKSVTLINCTIESNQGFCYMKHLKMVDCILINTNLAFEYSTVDIKINSRVDSIKNPLLGLIEADEIKEMIFDDPEIQSENTVINLKKIKEVI</sequence>
<dbReference type="Pfam" id="PF12541">
    <property type="entry name" value="DUF3737"/>
    <property type="match status" value="1"/>
</dbReference>
<evidence type="ECO:0000313" key="1">
    <source>
        <dbReference type="EMBL" id="MBP1047786.1"/>
    </source>
</evidence>
<dbReference type="EMBL" id="JAEDXU010000009">
    <property type="protein sequence ID" value="MBP1047786.1"/>
    <property type="molecule type" value="Genomic_DNA"/>
</dbReference>
<dbReference type="Proteomes" id="UP000673375">
    <property type="component" value="Unassembled WGS sequence"/>
</dbReference>
<protein>
    <submittedName>
        <fullName evidence="1">DUF3737 family protein</fullName>
    </submittedName>
</protein>
<proteinExistence type="predicted"/>
<name>A0ABS4CNS4_9ENTE</name>
<dbReference type="RefSeq" id="WP_209558564.1">
    <property type="nucleotide sequence ID" value="NZ_JAEDXU010000009.1"/>
</dbReference>